<dbReference type="Proteomes" id="UP000295621">
    <property type="component" value="Unassembled WGS sequence"/>
</dbReference>
<feature type="compositionally biased region" description="Basic and acidic residues" evidence="5">
    <location>
        <begin position="36"/>
        <end position="56"/>
    </location>
</feature>
<keyword evidence="2 6" id="KW-0812">Transmembrane</keyword>
<evidence type="ECO:0000256" key="5">
    <source>
        <dbReference type="SAM" id="MobiDB-lite"/>
    </source>
</evidence>
<dbReference type="InterPro" id="IPR010432">
    <property type="entry name" value="RDD"/>
</dbReference>
<evidence type="ECO:0000256" key="2">
    <source>
        <dbReference type="ARBA" id="ARBA00022692"/>
    </source>
</evidence>
<comment type="subcellular location">
    <subcellularLocation>
        <location evidence="1">Membrane</location>
        <topology evidence="1">Multi-pass membrane protein</topology>
    </subcellularLocation>
</comment>
<feature type="transmembrane region" description="Helical" evidence="6">
    <location>
        <begin position="110"/>
        <end position="131"/>
    </location>
</feature>
<evidence type="ECO:0000259" key="7">
    <source>
        <dbReference type="Pfam" id="PF06271"/>
    </source>
</evidence>
<feature type="compositionally biased region" description="Low complexity" evidence="5">
    <location>
        <begin position="380"/>
        <end position="391"/>
    </location>
</feature>
<gene>
    <name evidence="8" type="ORF">E1212_18115</name>
</gene>
<protein>
    <submittedName>
        <fullName evidence="8">RDD family protein</fullName>
    </submittedName>
</protein>
<reference evidence="8 9" key="1">
    <citation type="submission" date="2019-02" db="EMBL/GenBank/DDBJ databases">
        <title>Draft genome sequences of novel Actinobacteria.</title>
        <authorList>
            <person name="Sahin N."/>
            <person name="Ay H."/>
            <person name="Saygin H."/>
        </authorList>
    </citation>
    <scope>NUCLEOTIDE SEQUENCE [LARGE SCALE GENOMIC DNA]</scope>
    <source>
        <strain evidence="8 9">KC603</strain>
    </source>
</reference>
<dbReference type="PANTHER" id="PTHR38480:SF1">
    <property type="entry name" value="SLR0254 PROTEIN"/>
    <property type="match status" value="1"/>
</dbReference>
<dbReference type="OrthoDB" id="9787732at2"/>
<dbReference type="EMBL" id="SMKL01000041">
    <property type="protein sequence ID" value="TDC49505.1"/>
    <property type="molecule type" value="Genomic_DNA"/>
</dbReference>
<evidence type="ECO:0000256" key="3">
    <source>
        <dbReference type="ARBA" id="ARBA00022989"/>
    </source>
</evidence>
<feature type="region of interest" description="Disordered" evidence="5">
    <location>
        <begin position="300"/>
        <end position="416"/>
    </location>
</feature>
<keyword evidence="9" id="KW-1185">Reference proteome</keyword>
<dbReference type="Pfam" id="PF06271">
    <property type="entry name" value="RDD"/>
    <property type="match status" value="1"/>
</dbReference>
<dbReference type="PANTHER" id="PTHR38480">
    <property type="entry name" value="SLR0254 PROTEIN"/>
    <property type="match status" value="1"/>
</dbReference>
<feature type="transmembrane region" description="Helical" evidence="6">
    <location>
        <begin position="80"/>
        <end position="104"/>
    </location>
</feature>
<feature type="region of interest" description="Disordered" evidence="5">
    <location>
        <begin position="34"/>
        <end position="58"/>
    </location>
</feature>
<sequence length="416" mass="43766">MDPRWGPERTAVIGRRVPWLRHVAIRTAAATAAEWPHADREVPGDGDSHEGEDTSHVSDLVTGEAVPLELRLAKLPSRALGLLLDAAILAVVGFALLLLFSQVAPGVDEALAAALIIAGTVFLLVVIPTTVETLTRGKSVGKAAAGLRVVRDDGGPIRFRHALVRALAGVFADFVLTLGVGAMVCSLLNSRDKRIGDILAGTVVIRERIPSITAPPPVLDPRLAPWAASLELSRLPDQLAMAVRSLLARAPQLAPEVRTRLAVDLATEVAAVVSPPPPPGTPPWAYLAAVLAERRRRDTLRYGGPQPPYGQQQGPYPGPPWSYAGQPGPYAGQQPGPYAGQPGPYAGQPGPYAGQPPYPGPSSYPAESQPFPGPQPPRGPRFTPSPESESPSPEPEPSPEAERPPSRTDGGFAPPA</sequence>
<feature type="transmembrane region" description="Helical" evidence="6">
    <location>
        <begin position="162"/>
        <end position="184"/>
    </location>
</feature>
<evidence type="ECO:0000313" key="9">
    <source>
        <dbReference type="Proteomes" id="UP000295621"/>
    </source>
</evidence>
<dbReference type="AlphaFoldDB" id="A0A4V6PB25"/>
<organism evidence="8 9">
    <name type="scientific">Jiangella ureilytica</name>
    <dbReference type="NCBI Taxonomy" id="2530374"/>
    <lineage>
        <taxon>Bacteria</taxon>
        <taxon>Bacillati</taxon>
        <taxon>Actinomycetota</taxon>
        <taxon>Actinomycetes</taxon>
        <taxon>Jiangellales</taxon>
        <taxon>Jiangellaceae</taxon>
        <taxon>Jiangella</taxon>
    </lineage>
</organism>
<evidence type="ECO:0000313" key="8">
    <source>
        <dbReference type="EMBL" id="TDC49505.1"/>
    </source>
</evidence>
<evidence type="ECO:0000256" key="4">
    <source>
        <dbReference type="ARBA" id="ARBA00023136"/>
    </source>
</evidence>
<proteinExistence type="predicted"/>
<dbReference type="GO" id="GO:0016020">
    <property type="term" value="C:membrane"/>
    <property type="evidence" value="ECO:0007669"/>
    <property type="project" value="UniProtKB-SubCell"/>
</dbReference>
<keyword evidence="4 6" id="KW-0472">Membrane</keyword>
<feature type="compositionally biased region" description="Low complexity" evidence="5">
    <location>
        <begin position="323"/>
        <end position="353"/>
    </location>
</feature>
<evidence type="ECO:0000256" key="6">
    <source>
        <dbReference type="SAM" id="Phobius"/>
    </source>
</evidence>
<accession>A0A4V6PB25</accession>
<comment type="caution">
    <text evidence="8">The sequence shown here is derived from an EMBL/GenBank/DDBJ whole genome shotgun (WGS) entry which is preliminary data.</text>
</comment>
<keyword evidence="3 6" id="KW-1133">Transmembrane helix</keyword>
<evidence type="ECO:0000256" key="1">
    <source>
        <dbReference type="ARBA" id="ARBA00004141"/>
    </source>
</evidence>
<name>A0A4V6PB25_9ACTN</name>
<feature type="domain" description="RDD" evidence="7">
    <location>
        <begin position="73"/>
        <end position="201"/>
    </location>
</feature>